<proteinExistence type="predicted"/>
<protein>
    <submittedName>
        <fullName evidence="1">Uncharacterized protein</fullName>
    </submittedName>
</protein>
<gene>
    <name evidence="1" type="ORF">CQ14_35700</name>
</gene>
<name>A0A0R3NB61_9BRAD</name>
<dbReference type="AlphaFoldDB" id="A0A0R3NB61"/>
<dbReference type="EMBL" id="LLYB01000039">
    <property type="protein sequence ID" value="KRR27024.1"/>
    <property type="molecule type" value="Genomic_DNA"/>
</dbReference>
<comment type="caution">
    <text evidence="1">The sequence shown here is derived from an EMBL/GenBank/DDBJ whole genome shotgun (WGS) entry which is preliminary data.</text>
</comment>
<accession>A0A0R3NB61</accession>
<evidence type="ECO:0000313" key="1">
    <source>
        <dbReference type="EMBL" id="KRR27024.1"/>
    </source>
</evidence>
<evidence type="ECO:0000313" key="2">
    <source>
        <dbReference type="Proteomes" id="UP000051660"/>
    </source>
</evidence>
<dbReference type="Proteomes" id="UP000051660">
    <property type="component" value="Unassembled WGS sequence"/>
</dbReference>
<organism evidence="1 2">
    <name type="scientific">Bradyrhizobium lablabi</name>
    <dbReference type="NCBI Taxonomy" id="722472"/>
    <lineage>
        <taxon>Bacteria</taxon>
        <taxon>Pseudomonadati</taxon>
        <taxon>Pseudomonadota</taxon>
        <taxon>Alphaproteobacteria</taxon>
        <taxon>Hyphomicrobiales</taxon>
        <taxon>Nitrobacteraceae</taxon>
        <taxon>Bradyrhizobium</taxon>
    </lineage>
</organism>
<reference evidence="1 2" key="1">
    <citation type="submission" date="2014-03" db="EMBL/GenBank/DDBJ databases">
        <title>Bradyrhizobium valentinum sp. nov., isolated from effective nodules of Lupinus mariae-josephae, a lupine endemic of basic-lime soils in Eastern Spain.</title>
        <authorList>
            <person name="Duran D."/>
            <person name="Rey L."/>
            <person name="Navarro A."/>
            <person name="Busquets A."/>
            <person name="Imperial J."/>
            <person name="Ruiz-Argueso T."/>
        </authorList>
    </citation>
    <scope>NUCLEOTIDE SEQUENCE [LARGE SCALE GENOMIC DNA]</scope>
    <source>
        <strain evidence="1 2">CCBAU 23086</strain>
    </source>
</reference>
<sequence length="135" mass="14896">MRTVNRKQALVDALKEGLSSSWQRAALSALDDAEVVYDGSGSLNDGPVDEWLSIYRIRLKHCQENGIQAIGLAEFVQNLEQRMPNDMVRGEPFDGPTTHIAAFWDAAGNLVGCVTILGWSPERGQENLDRALGKR</sequence>